<keyword evidence="1" id="KW-0547">Nucleotide-binding</keyword>
<dbReference type="InterPro" id="IPR033756">
    <property type="entry name" value="YlxH/NBP35"/>
</dbReference>
<keyword evidence="5" id="KW-1185">Reference proteome</keyword>
<dbReference type="InterPro" id="IPR027417">
    <property type="entry name" value="P-loop_NTPase"/>
</dbReference>
<accession>A0A6N6NQE1</accession>
<dbReference type="GO" id="GO:0016887">
    <property type="term" value="F:ATP hydrolysis activity"/>
    <property type="evidence" value="ECO:0007669"/>
    <property type="project" value="TreeGrafter"/>
</dbReference>
<dbReference type="GO" id="GO:0005524">
    <property type="term" value="F:ATP binding"/>
    <property type="evidence" value="ECO:0007669"/>
    <property type="project" value="UniProtKB-KW"/>
</dbReference>
<evidence type="ECO:0000313" key="4">
    <source>
        <dbReference type="EMBL" id="KAB1642029.1"/>
    </source>
</evidence>
<evidence type="ECO:0000256" key="2">
    <source>
        <dbReference type="ARBA" id="ARBA00022840"/>
    </source>
</evidence>
<dbReference type="Pfam" id="PF10609">
    <property type="entry name" value="ParA"/>
    <property type="match status" value="1"/>
</dbReference>
<dbReference type="OrthoDB" id="3171697at2"/>
<comment type="caution">
    <text evidence="4">The sequence shown here is derived from an EMBL/GenBank/DDBJ whole genome shotgun (WGS) entry which is preliminary data.</text>
</comment>
<sequence>MRTRVRRDRVSSRGRTRHLIRVRLKFRNLMVASRLLTHRRLRAPCRRLLPTSALEKGLPMNAKVLLCADEESARHPELIGLREENLLEQPWLAVRTTAREARDLAAKSASIEEIWVVSCPDVEPINLAAAVKRDNPRRRVSMLCSQPSGSLHSRTKAAGIDETMTHQVLVERYAARKRQVRALASGSRDSKRETGPCAAPHTGSVSPKPVVSPGEKRATLITVVSGSGGAGKSAVSAVAAATLASAGIKTLLLDCDFQFGDMRELLGAKRAYGVDEVLSGAVPLSDLPRDEQGLCLIAAPRRLEQSETIVHELPALLDSAMAHFDAIVANTGANWGEQHAVLLERSSRALFLVDQRASSLRACKHAVELCARCGIAASPFLFVANRCSKRSLFSSIDVSCAMQGAHAAELKDGGVEVEQALGTGLAYDLLSSRNAFAQSVRELMGEVVGEAAGSLASSEESEAPSRGLFSFRRARREGVLP</sequence>
<feature type="region of interest" description="Disordered" evidence="3">
    <location>
        <begin position="181"/>
        <end position="213"/>
    </location>
</feature>
<dbReference type="GO" id="GO:0051782">
    <property type="term" value="P:negative regulation of cell division"/>
    <property type="evidence" value="ECO:0007669"/>
    <property type="project" value="TreeGrafter"/>
</dbReference>
<name>A0A6N6NQE1_9ACTN</name>
<evidence type="ECO:0000256" key="1">
    <source>
        <dbReference type="ARBA" id="ARBA00022741"/>
    </source>
</evidence>
<organism evidence="4 5">
    <name type="scientific">Ellagibacter isourolithinifaciens</name>
    <dbReference type="NCBI Taxonomy" id="2137581"/>
    <lineage>
        <taxon>Bacteria</taxon>
        <taxon>Bacillati</taxon>
        <taxon>Actinomycetota</taxon>
        <taxon>Coriobacteriia</taxon>
        <taxon>Eggerthellales</taxon>
        <taxon>Eggerthellaceae</taxon>
        <taxon>Ellagibacter</taxon>
    </lineage>
</organism>
<evidence type="ECO:0000256" key="3">
    <source>
        <dbReference type="SAM" id="MobiDB-lite"/>
    </source>
</evidence>
<dbReference type="AlphaFoldDB" id="A0A6N6NQE1"/>
<dbReference type="EMBL" id="WAJR01000003">
    <property type="protein sequence ID" value="KAB1642029.1"/>
    <property type="molecule type" value="Genomic_DNA"/>
</dbReference>
<dbReference type="Proteomes" id="UP000468668">
    <property type="component" value="Unassembled WGS sequence"/>
</dbReference>
<dbReference type="Gene3D" id="3.40.50.300">
    <property type="entry name" value="P-loop containing nucleotide triphosphate hydrolases"/>
    <property type="match status" value="1"/>
</dbReference>
<keyword evidence="2" id="KW-0067">ATP-binding</keyword>
<evidence type="ECO:0000313" key="5">
    <source>
        <dbReference type="Proteomes" id="UP000468668"/>
    </source>
</evidence>
<proteinExistence type="predicted"/>
<gene>
    <name evidence="4" type="ORF">F8C90_02310</name>
</gene>
<reference evidence="4 5" key="1">
    <citation type="submission" date="2019-09" db="EMBL/GenBank/DDBJ databases">
        <title>Whole genome shotgun sequencing (WGS) of Ellagibacter isourolithinifaciens DSM 104140(T) and Adlercreutzia muris DSM 29508(T).</title>
        <authorList>
            <person name="Stoll D.A."/>
            <person name="Danylec N."/>
            <person name="Huch M."/>
        </authorList>
    </citation>
    <scope>NUCLEOTIDE SEQUENCE [LARGE SCALE GENOMIC DNA]</scope>
    <source>
        <strain evidence="4 5">DSM 104140</strain>
    </source>
</reference>
<dbReference type="GO" id="GO:0005829">
    <property type="term" value="C:cytosol"/>
    <property type="evidence" value="ECO:0007669"/>
    <property type="project" value="TreeGrafter"/>
</dbReference>
<dbReference type="SUPFAM" id="SSF52540">
    <property type="entry name" value="P-loop containing nucleoside triphosphate hydrolases"/>
    <property type="match status" value="1"/>
</dbReference>
<dbReference type="PANTHER" id="PTHR43384:SF13">
    <property type="entry name" value="SLR0110 PROTEIN"/>
    <property type="match status" value="1"/>
</dbReference>
<dbReference type="GO" id="GO:0009898">
    <property type="term" value="C:cytoplasmic side of plasma membrane"/>
    <property type="evidence" value="ECO:0007669"/>
    <property type="project" value="TreeGrafter"/>
</dbReference>
<dbReference type="InterPro" id="IPR050625">
    <property type="entry name" value="ParA/MinD_ATPase"/>
</dbReference>
<dbReference type="PANTHER" id="PTHR43384">
    <property type="entry name" value="SEPTUM SITE-DETERMINING PROTEIN MIND HOMOLOG, CHLOROPLASTIC-RELATED"/>
    <property type="match status" value="1"/>
</dbReference>
<protein>
    <submittedName>
        <fullName evidence="4">P-loop NTPase</fullName>
    </submittedName>
</protein>